<reference evidence="1 2" key="1">
    <citation type="submission" date="2019-09" db="EMBL/GenBank/DDBJ databases">
        <title>Prevalence, distribution, and phylogeny of type two toxin-antitoxin genes possessed by Cronobacter species where C. sakazakii homologs follow sequence type lineages.</title>
        <authorList>
            <person name="Finkelstein S."/>
            <person name="Negrete F."/>
            <person name="Jang H."/>
            <person name="Gopinath G.R."/>
            <person name="Tall B.D."/>
        </authorList>
    </citation>
    <scope>NUCLEOTIDE SEQUENCE [LARGE SCALE GENOMIC DNA]</scope>
    <source>
        <strain evidence="1 2">MOD1_Comp4</strain>
    </source>
</reference>
<comment type="caution">
    <text evidence="1">The sequence shown here is derived from an EMBL/GenBank/DDBJ whole genome shotgun (WGS) entry which is preliminary data.</text>
</comment>
<evidence type="ECO:0000313" key="2">
    <source>
        <dbReference type="Proteomes" id="UP000439917"/>
    </source>
</evidence>
<accession>A0AAN5X2R1</accession>
<organism evidence="1 2">
    <name type="scientific">Cronobacter sakazakii</name>
    <name type="common">Enterobacter sakazakii</name>
    <dbReference type="NCBI Taxonomy" id="28141"/>
    <lineage>
        <taxon>Bacteria</taxon>
        <taxon>Pseudomonadati</taxon>
        <taxon>Pseudomonadota</taxon>
        <taxon>Gammaproteobacteria</taxon>
        <taxon>Enterobacterales</taxon>
        <taxon>Enterobacteriaceae</taxon>
        <taxon>Cronobacter</taxon>
    </lineage>
</organism>
<gene>
    <name evidence="1" type="ORF">FZI38_22945</name>
</gene>
<dbReference type="AlphaFoldDB" id="A0AAN5X2R1"/>
<name>A0AAN5X2R1_CROSK</name>
<sequence>MLISIIPLSWPLTTHLDGSRACIGCPGENWVRVSYSAVKSSASCGQGEKQCKHLRNPYRYASSLYIILSGKGEDYDHQ</sequence>
<evidence type="ECO:0000313" key="1">
    <source>
        <dbReference type="EMBL" id="KAB0874632.1"/>
    </source>
</evidence>
<dbReference type="EMBL" id="WAGF01000036">
    <property type="protein sequence ID" value="KAB0874632.1"/>
    <property type="molecule type" value="Genomic_DNA"/>
</dbReference>
<proteinExistence type="predicted"/>
<protein>
    <submittedName>
        <fullName evidence="1">Uncharacterized protein</fullName>
    </submittedName>
</protein>
<dbReference type="Proteomes" id="UP000439917">
    <property type="component" value="Unassembled WGS sequence"/>
</dbReference>